<sequence>MLMRPDPPLSDAPLPMQQSPGFARALTSMGHDAGIVALGCVGQVLVVTRALPLVGPVRFASRGPVFRAGSSLYDRVDALRAARLHLVNAGAPGDAVALRRAGFVAVLTPATVAMLPLCDDPDAQLAASHPKWRHAARRGLRARLRITAAPFDARRDGWLLTADLTQQRIKRFRALPHALTLAFAHANPGDAIMLTARDDTPARGPVAAMLILRHGALATYQIGWSDDRGRATCAHHVLLLDATRRLAAAGVRTLDLGTLDTDASPGLARFKLGSGAAAQPLGGTWARVPGWQGWR</sequence>
<evidence type="ECO:0000313" key="3">
    <source>
        <dbReference type="Proteomes" id="UP000199585"/>
    </source>
</evidence>
<dbReference type="Gene3D" id="3.40.630.30">
    <property type="match status" value="1"/>
</dbReference>
<reference evidence="2 3" key="1">
    <citation type="submission" date="2016-10" db="EMBL/GenBank/DDBJ databases">
        <authorList>
            <person name="de Groot N.N."/>
        </authorList>
    </citation>
    <scope>NUCLEOTIDE SEQUENCE [LARGE SCALE GENOMIC DNA]</scope>
    <source>
        <strain evidence="2 3">DSM 16213</strain>
    </source>
</reference>
<gene>
    <name evidence="2" type="ORF">SAMN04488003_101165</name>
</gene>
<organism evidence="2 3">
    <name type="scientific">Loktanella fryxellensis</name>
    <dbReference type="NCBI Taxonomy" id="245187"/>
    <lineage>
        <taxon>Bacteria</taxon>
        <taxon>Pseudomonadati</taxon>
        <taxon>Pseudomonadota</taxon>
        <taxon>Alphaproteobacteria</taxon>
        <taxon>Rhodobacterales</taxon>
        <taxon>Roseobacteraceae</taxon>
        <taxon>Loktanella</taxon>
    </lineage>
</organism>
<feature type="domain" description="BioF2-like acetyltransferase" evidence="1">
    <location>
        <begin position="151"/>
        <end position="261"/>
    </location>
</feature>
<dbReference type="AlphaFoldDB" id="A0A1H7YGX2"/>
<name>A0A1H7YGX2_9RHOB</name>
<dbReference type="InterPro" id="IPR038740">
    <property type="entry name" value="BioF2-like_GNAT_dom"/>
</dbReference>
<evidence type="ECO:0000259" key="1">
    <source>
        <dbReference type="Pfam" id="PF13480"/>
    </source>
</evidence>
<dbReference type="EMBL" id="FOCI01000001">
    <property type="protein sequence ID" value="SEM45215.1"/>
    <property type="molecule type" value="Genomic_DNA"/>
</dbReference>
<protein>
    <submittedName>
        <fullName evidence="2">Acetyltransferase (GNAT) domain-containing protein</fullName>
    </submittedName>
</protein>
<dbReference type="GO" id="GO:0016740">
    <property type="term" value="F:transferase activity"/>
    <property type="evidence" value="ECO:0007669"/>
    <property type="project" value="UniProtKB-KW"/>
</dbReference>
<dbReference type="RefSeq" id="WP_245731195.1">
    <property type="nucleotide sequence ID" value="NZ_FOCI01000001.1"/>
</dbReference>
<dbReference type="PANTHER" id="PTHR36174">
    <property type="entry name" value="LIPID II:GLYCINE GLYCYLTRANSFERASE"/>
    <property type="match status" value="1"/>
</dbReference>
<keyword evidence="3" id="KW-1185">Reference proteome</keyword>
<accession>A0A1H7YGX2</accession>
<evidence type="ECO:0000313" key="2">
    <source>
        <dbReference type="EMBL" id="SEM45215.1"/>
    </source>
</evidence>
<keyword evidence="2" id="KW-0808">Transferase</keyword>
<dbReference type="STRING" id="245187.SAMN04488003_101165"/>
<dbReference type="Pfam" id="PF13480">
    <property type="entry name" value="Acetyltransf_6"/>
    <property type="match status" value="1"/>
</dbReference>
<dbReference type="PANTHER" id="PTHR36174:SF1">
    <property type="entry name" value="LIPID II:GLYCINE GLYCYLTRANSFERASE"/>
    <property type="match status" value="1"/>
</dbReference>
<dbReference type="InterPro" id="IPR050644">
    <property type="entry name" value="PG_Glycine_Bridge_Synth"/>
</dbReference>
<dbReference type="SUPFAM" id="SSF55729">
    <property type="entry name" value="Acyl-CoA N-acyltransferases (Nat)"/>
    <property type="match status" value="1"/>
</dbReference>
<proteinExistence type="predicted"/>
<dbReference type="InterPro" id="IPR016181">
    <property type="entry name" value="Acyl_CoA_acyltransferase"/>
</dbReference>
<dbReference type="Proteomes" id="UP000199585">
    <property type="component" value="Unassembled WGS sequence"/>
</dbReference>